<sequence>MKASELIKELQRLVDDHGDLPMAIDSGEELLPLDEVDISADESEDCFILWWE</sequence>
<dbReference type="RefSeq" id="WP_157671761.1">
    <property type="nucleotide sequence ID" value="NZ_CP010802.1"/>
</dbReference>
<name>A0A0M3QF84_9BACT</name>
<dbReference type="STRING" id="1603606.DSOUD_0846"/>
<dbReference type="Proteomes" id="UP000057158">
    <property type="component" value="Chromosome"/>
</dbReference>
<dbReference type="AlphaFoldDB" id="A0A0M3QF84"/>
<gene>
    <name evidence="1" type="ORF">DSOUD_0846</name>
</gene>
<dbReference type="PATRIC" id="fig|1603606.3.peg.928"/>
<dbReference type="EMBL" id="CP010802">
    <property type="protein sequence ID" value="ALC15633.1"/>
    <property type="molecule type" value="Genomic_DNA"/>
</dbReference>
<reference evidence="1 2" key="1">
    <citation type="submission" date="2015-07" db="EMBL/GenBank/DDBJ databases">
        <title>Isolation and Genomic Characterization of a Novel Halophilic Metal-Reducing Deltaproteobacterium from the Deep Subsurface.</title>
        <authorList>
            <person name="Badalamenti J.P."/>
            <person name="Summers Z.M."/>
            <person name="Gralnick J.A."/>
            <person name="Bond D.R."/>
        </authorList>
    </citation>
    <scope>NUCLEOTIDE SEQUENCE [LARGE SCALE GENOMIC DNA]</scope>
    <source>
        <strain evidence="1 2">WTL</strain>
    </source>
</reference>
<dbReference type="KEGG" id="des:DSOUD_0846"/>
<keyword evidence="2" id="KW-1185">Reference proteome</keyword>
<organism evidence="1 2">
    <name type="scientific">Desulfuromonas soudanensis</name>
    <dbReference type="NCBI Taxonomy" id="1603606"/>
    <lineage>
        <taxon>Bacteria</taxon>
        <taxon>Pseudomonadati</taxon>
        <taxon>Thermodesulfobacteriota</taxon>
        <taxon>Desulfuromonadia</taxon>
        <taxon>Desulfuromonadales</taxon>
        <taxon>Desulfuromonadaceae</taxon>
        <taxon>Desulfuromonas</taxon>
    </lineage>
</organism>
<evidence type="ECO:0000313" key="2">
    <source>
        <dbReference type="Proteomes" id="UP000057158"/>
    </source>
</evidence>
<proteinExistence type="predicted"/>
<evidence type="ECO:0000313" key="1">
    <source>
        <dbReference type="EMBL" id="ALC15633.1"/>
    </source>
</evidence>
<protein>
    <submittedName>
        <fullName evidence="1">Uncharacterized protein</fullName>
    </submittedName>
</protein>
<accession>A0A0M3QF84</accession>